<evidence type="ECO:0000259" key="10">
    <source>
        <dbReference type="PROSITE" id="PS51918"/>
    </source>
</evidence>
<dbReference type="GO" id="GO:0009249">
    <property type="term" value="P:protein lipoylation"/>
    <property type="evidence" value="ECO:0007669"/>
    <property type="project" value="UniProtKB-UniRule"/>
</dbReference>
<dbReference type="Pfam" id="PF04055">
    <property type="entry name" value="Radical_SAM"/>
    <property type="match status" value="1"/>
</dbReference>
<comment type="cofactor">
    <cofactor evidence="9">
        <name>[4Fe-4S] cluster</name>
        <dbReference type="ChEBI" id="CHEBI:49883"/>
    </cofactor>
    <text evidence="9">Binds 2 [4Fe-4S] clusters per subunit. One cluster is coordinated with 3 cysteines and an exchangeable S-adenosyl-L-methionine.</text>
</comment>
<comment type="function">
    <text evidence="9">Catalyzes the radical-mediated insertion of two sulfur atoms into the C-6 and C-8 positions of the octanoyl moiety bound to the lipoyl domains of lipoate-dependent enzymes, thereby converting the octanoylated domains into lipoylated derivatives.</text>
</comment>
<dbReference type="InterPro" id="IPR007197">
    <property type="entry name" value="rSAM"/>
</dbReference>
<dbReference type="InterPro" id="IPR058240">
    <property type="entry name" value="rSAM_sf"/>
</dbReference>
<dbReference type="RefSeq" id="WP_050356125.1">
    <property type="nucleotide sequence ID" value="NZ_LGSS01000015.1"/>
</dbReference>
<comment type="pathway">
    <text evidence="9">Protein modification; protein lipoylation via endogenous pathway; protein N(6)-(lipoyl)lysine from octanoyl-[acyl-carrier-protein]: step 2/2.</text>
</comment>
<organism evidence="11 12">
    <name type="scientific">Gottschalkia purinilytica</name>
    <name type="common">Clostridium purinilyticum</name>
    <dbReference type="NCBI Taxonomy" id="1503"/>
    <lineage>
        <taxon>Bacteria</taxon>
        <taxon>Bacillati</taxon>
        <taxon>Bacillota</taxon>
        <taxon>Tissierellia</taxon>
        <taxon>Tissierellales</taxon>
        <taxon>Gottschalkiaceae</taxon>
        <taxon>Gottschalkia</taxon>
    </lineage>
</organism>
<dbReference type="PROSITE" id="PS51918">
    <property type="entry name" value="RADICAL_SAM"/>
    <property type="match status" value="1"/>
</dbReference>
<feature type="binding site" evidence="9">
    <location>
        <position position="37"/>
    </location>
    <ligand>
        <name>[4Fe-4S] cluster</name>
        <dbReference type="ChEBI" id="CHEBI:49883"/>
        <label>1</label>
    </ligand>
</feature>
<dbReference type="EC" id="2.8.1.8" evidence="9"/>
<evidence type="ECO:0000256" key="4">
    <source>
        <dbReference type="ARBA" id="ARBA00022691"/>
    </source>
</evidence>
<dbReference type="PIRSF" id="PIRSF005963">
    <property type="entry name" value="Lipoyl_synth"/>
    <property type="match status" value="1"/>
</dbReference>
<keyword evidence="3 9" id="KW-0808">Transferase</keyword>
<dbReference type="GO" id="GO:0005737">
    <property type="term" value="C:cytoplasm"/>
    <property type="evidence" value="ECO:0007669"/>
    <property type="project" value="UniProtKB-SubCell"/>
</dbReference>
<dbReference type="HAMAP" id="MF_00206">
    <property type="entry name" value="Lipoyl_synth"/>
    <property type="match status" value="1"/>
</dbReference>
<dbReference type="OrthoDB" id="9787898at2"/>
<evidence type="ECO:0000256" key="7">
    <source>
        <dbReference type="ARBA" id="ARBA00023014"/>
    </source>
</evidence>
<dbReference type="PATRIC" id="fig|1503.3.peg.573"/>
<dbReference type="AlphaFoldDB" id="A0A0L0W7L3"/>
<dbReference type="GO" id="GO:0046872">
    <property type="term" value="F:metal ion binding"/>
    <property type="evidence" value="ECO:0007669"/>
    <property type="project" value="UniProtKB-KW"/>
</dbReference>
<feature type="domain" description="Radical SAM core" evidence="10">
    <location>
        <begin position="49"/>
        <end position="265"/>
    </location>
</feature>
<dbReference type="FunFam" id="3.20.20.70:FF:000040">
    <property type="entry name" value="Lipoyl synthase"/>
    <property type="match status" value="1"/>
</dbReference>
<evidence type="ECO:0000256" key="6">
    <source>
        <dbReference type="ARBA" id="ARBA00023004"/>
    </source>
</evidence>
<evidence type="ECO:0000313" key="11">
    <source>
        <dbReference type="EMBL" id="KNF07538.1"/>
    </source>
</evidence>
<dbReference type="NCBIfam" id="NF009544">
    <property type="entry name" value="PRK12928.1"/>
    <property type="match status" value="1"/>
</dbReference>
<dbReference type="SFLD" id="SFLDG01058">
    <property type="entry name" value="lipoyl_synthase_like"/>
    <property type="match status" value="1"/>
</dbReference>
<evidence type="ECO:0000256" key="5">
    <source>
        <dbReference type="ARBA" id="ARBA00022723"/>
    </source>
</evidence>
<reference evidence="12" key="1">
    <citation type="submission" date="2015-07" db="EMBL/GenBank/DDBJ databases">
        <title>Draft genome sequence of the purine-degrading Gottschalkia purinilyticum DSM 1384 (formerly Clostridium purinilyticum).</title>
        <authorList>
            <person name="Poehlein A."/>
            <person name="Schiel-Bengelsdorf B."/>
            <person name="Bengelsdorf F.R."/>
            <person name="Daniel R."/>
            <person name="Duerre P."/>
        </authorList>
    </citation>
    <scope>NUCLEOTIDE SEQUENCE [LARGE SCALE GENOMIC DNA]</scope>
    <source>
        <strain evidence="12">DSM 1384</strain>
    </source>
</reference>
<dbReference type="PANTHER" id="PTHR10949">
    <property type="entry name" value="LIPOYL SYNTHASE"/>
    <property type="match status" value="1"/>
</dbReference>
<dbReference type="SFLD" id="SFLDS00029">
    <property type="entry name" value="Radical_SAM"/>
    <property type="match status" value="1"/>
</dbReference>
<proteinExistence type="inferred from homology"/>
<keyword evidence="2 9" id="KW-0963">Cytoplasm</keyword>
<dbReference type="GO" id="GO:0051539">
    <property type="term" value="F:4 iron, 4 sulfur cluster binding"/>
    <property type="evidence" value="ECO:0007669"/>
    <property type="project" value="UniProtKB-UniRule"/>
</dbReference>
<dbReference type="NCBIfam" id="NF004019">
    <property type="entry name" value="PRK05481.1"/>
    <property type="match status" value="1"/>
</dbReference>
<keyword evidence="6 9" id="KW-0408">Iron</keyword>
<comment type="catalytic activity">
    <reaction evidence="8 9">
        <text>[[Fe-S] cluster scaffold protein carrying a second [4Fe-4S](2+) cluster] + N(6)-octanoyl-L-lysyl-[protein] + 2 oxidized [2Fe-2S]-[ferredoxin] + 2 S-adenosyl-L-methionine + 4 H(+) = [[Fe-S] cluster scaffold protein] + N(6)-[(R)-dihydrolipoyl]-L-lysyl-[protein] + 4 Fe(3+) + 2 hydrogen sulfide + 2 5'-deoxyadenosine + 2 L-methionine + 2 reduced [2Fe-2S]-[ferredoxin]</text>
        <dbReference type="Rhea" id="RHEA:16585"/>
        <dbReference type="Rhea" id="RHEA-COMP:9928"/>
        <dbReference type="Rhea" id="RHEA-COMP:10000"/>
        <dbReference type="Rhea" id="RHEA-COMP:10001"/>
        <dbReference type="Rhea" id="RHEA-COMP:10475"/>
        <dbReference type="Rhea" id="RHEA-COMP:14568"/>
        <dbReference type="Rhea" id="RHEA-COMP:14569"/>
        <dbReference type="ChEBI" id="CHEBI:15378"/>
        <dbReference type="ChEBI" id="CHEBI:17319"/>
        <dbReference type="ChEBI" id="CHEBI:29034"/>
        <dbReference type="ChEBI" id="CHEBI:29919"/>
        <dbReference type="ChEBI" id="CHEBI:33722"/>
        <dbReference type="ChEBI" id="CHEBI:33737"/>
        <dbReference type="ChEBI" id="CHEBI:33738"/>
        <dbReference type="ChEBI" id="CHEBI:57844"/>
        <dbReference type="ChEBI" id="CHEBI:59789"/>
        <dbReference type="ChEBI" id="CHEBI:78809"/>
        <dbReference type="ChEBI" id="CHEBI:83100"/>
        <dbReference type="EC" id="2.8.1.8"/>
    </reaction>
</comment>
<dbReference type="Proteomes" id="UP000037267">
    <property type="component" value="Unassembled WGS sequence"/>
</dbReference>
<evidence type="ECO:0000256" key="9">
    <source>
        <dbReference type="HAMAP-Rule" id="MF_00206"/>
    </source>
</evidence>
<dbReference type="GO" id="GO:0016992">
    <property type="term" value="F:lipoate synthase activity"/>
    <property type="evidence" value="ECO:0007669"/>
    <property type="project" value="UniProtKB-UniRule"/>
</dbReference>
<keyword evidence="4 9" id="KW-0949">S-adenosyl-L-methionine</keyword>
<accession>A0A0L0W7L3</accession>
<feature type="binding site" evidence="9">
    <location>
        <position position="48"/>
    </location>
    <ligand>
        <name>[4Fe-4S] cluster</name>
        <dbReference type="ChEBI" id="CHEBI:49883"/>
        <label>1</label>
    </ligand>
</feature>
<feature type="binding site" evidence="9">
    <location>
        <position position="63"/>
    </location>
    <ligand>
        <name>[4Fe-4S] cluster</name>
        <dbReference type="ChEBI" id="CHEBI:49883"/>
        <label>2</label>
        <note>4Fe-4S-S-AdoMet</note>
    </ligand>
</feature>
<dbReference type="InterPro" id="IPR006638">
    <property type="entry name" value="Elp3/MiaA/NifB-like_rSAM"/>
</dbReference>
<protein>
    <recommendedName>
        <fullName evidence="9">Lipoyl synthase</fullName>
        <ecNumber evidence="9">2.8.1.8</ecNumber>
    </recommendedName>
    <alternativeName>
        <fullName evidence="9">Lip-syn</fullName>
        <shortName evidence="9">LS</shortName>
    </alternativeName>
    <alternativeName>
        <fullName evidence="9">Lipoate synthase</fullName>
    </alternativeName>
    <alternativeName>
        <fullName evidence="9">Lipoic acid synthase</fullName>
    </alternativeName>
    <alternativeName>
        <fullName evidence="9">Sulfur insertion protein LipA</fullName>
    </alternativeName>
</protein>
<keyword evidence="7 9" id="KW-0411">Iron-sulfur</keyword>
<dbReference type="Gene3D" id="3.20.20.70">
    <property type="entry name" value="Aldolase class I"/>
    <property type="match status" value="1"/>
</dbReference>
<feature type="binding site" evidence="9">
    <location>
        <position position="70"/>
    </location>
    <ligand>
        <name>[4Fe-4S] cluster</name>
        <dbReference type="ChEBI" id="CHEBI:49883"/>
        <label>2</label>
        <note>4Fe-4S-S-AdoMet</note>
    </ligand>
</feature>
<feature type="binding site" evidence="9">
    <location>
        <position position="42"/>
    </location>
    <ligand>
        <name>[4Fe-4S] cluster</name>
        <dbReference type="ChEBI" id="CHEBI:49883"/>
        <label>1</label>
    </ligand>
</feature>
<gene>
    <name evidence="9 11" type="primary">lipA</name>
    <name evidence="11" type="ORF">CLPU_15c00320</name>
</gene>
<dbReference type="EMBL" id="LGSS01000015">
    <property type="protein sequence ID" value="KNF07538.1"/>
    <property type="molecule type" value="Genomic_DNA"/>
</dbReference>
<evidence type="ECO:0000313" key="12">
    <source>
        <dbReference type="Proteomes" id="UP000037267"/>
    </source>
</evidence>
<evidence type="ECO:0000256" key="3">
    <source>
        <dbReference type="ARBA" id="ARBA00022679"/>
    </source>
</evidence>
<keyword evidence="1 9" id="KW-0004">4Fe-4S</keyword>
<comment type="subcellular location">
    <subcellularLocation>
        <location evidence="9">Cytoplasm</location>
    </subcellularLocation>
</comment>
<dbReference type="InterPro" id="IPR003698">
    <property type="entry name" value="Lipoyl_synth"/>
</dbReference>
<keyword evidence="5 9" id="KW-0479">Metal-binding</keyword>
<sequence length="286" mass="32477">MPTIKRKPEWLRIKKREGQNMGYVNDLLKKFSLNTVCEAANCPNRVECYSKKTATFMILGKECSRNCRFCNVTHKKLEPLDPKEPENVAKATVDLGLKHVVITSVTRDDLPDGGASHFAETIKAIRRIKKDIIIEVLIPDLLGDIDALKIVVDAKPEILNHNIETVPRLYPDVRPMAIYQRSLDVLKNVKVLDPTVLTKSGIMVGLGEKEDEVIEVFKDLRQVDCDFLTVGQYLQPSEKHYQLKEYVTPETFEMYKEEATKLGFKFVASSPLVRSSYKAADMFASK</sequence>
<dbReference type="NCBIfam" id="TIGR00510">
    <property type="entry name" value="lipA"/>
    <property type="match status" value="1"/>
</dbReference>
<dbReference type="InterPro" id="IPR013785">
    <property type="entry name" value="Aldolase_TIM"/>
</dbReference>
<keyword evidence="12" id="KW-1185">Reference proteome</keyword>
<dbReference type="PANTHER" id="PTHR10949:SF0">
    <property type="entry name" value="LIPOYL SYNTHASE, MITOCHONDRIAL"/>
    <property type="match status" value="1"/>
</dbReference>
<dbReference type="SMART" id="SM00729">
    <property type="entry name" value="Elp3"/>
    <property type="match status" value="1"/>
</dbReference>
<dbReference type="SFLD" id="SFLDF00271">
    <property type="entry name" value="lipoyl_synthase"/>
    <property type="match status" value="1"/>
</dbReference>
<dbReference type="SUPFAM" id="SSF102114">
    <property type="entry name" value="Radical SAM enzymes"/>
    <property type="match status" value="1"/>
</dbReference>
<feature type="binding site" evidence="9">
    <location>
        <position position="276"/>
    </location>
    <ligand>
        <name>[4Fe-4S] cluster</name>
        <dbReference type="ChEBI" id="CHEBI:49883"/>
        <label>1</label>
    </ligand>
</feature>
<evidence type="ECO:0000256" key="1">
    <source>
        <dbReference type="ARBA" id="ARBA00022485"/>
    </source>
</evidence>
<comment type="similarity">
    <text evidence="9">Belongs to the radical SAM superfamily. Lipoyl synthase family.</text>
</comment>
<evidence type="ECO:0000256" key="2">
    <source>
        <dbReference type="ARBA" id="ARBA00022490"/>
    </source>
</evidence>
<dbReference type="STRING" id="1503.CLPU_15c00320"/>
<dbReference type="UniPathway" id="UPA00538">
    <property type="reaction ID" value="UER00593"/>
</dbReference>
<comment type="caution">
    <text evidence="11">The sequence shown here is derived from an EMBL/GenBank/DDBJ whole genome shotgun (WGS) entry which is preliminary data.</text>
</comment>
<name>A0A0L0W7L3_GOTPU</name>
<feature type="binding site" evidence="9">
    <location>
        <position position="67"/>
    </location>
    <ligand>
        <name>[4Fe-4S] cluster</name>
        <dbReference type="ChEBI" id="CHEBI:49883"/>
        <label>2</label>
        <note>4Fe-4S-S-AdoMet</note>
    </ligand>
</feature>
<evidence type="ECO:0000256" key="8">
    <source>
        <dbReference type="ARBA" id="ARBA00047326"/>
    </source>
</evidence>